<dbReference type="Pfam" id="PF14243">
    <property type="entry name" value="R2K_3"/>
    <property type="match status" value="1"/>
</dbReference>
<name>A0ABS4CIG6_9ENTE</name>
<comment type="caution">
    <text evidence="2">The sequence shown here is derived from an EMBL/GenBank/DDBJ whole genome shotgun (WGS) entry which is preliminary data.</text>
</comment>
<dbReference type="InterPro" id="IPR025643">
    <property type="entry name" value="R2K_3"/>
</dbReference>
<sequence>MLVFLFPADPIDPKRVDFDYEKEYAAARIYCDVGLLQLEQLIESNIVKIDHLFPKGMTIIYRGWMLTPKQYSTLQHWAEEHGFRLCISLEEYTNTHLLPNWSNRPNTLHSEWTEDLSQSALSWLLSRFNSAVTIKDFVKSRKHEWAEAFFIPDSSDITHAMNVIHTFIERQGEQLVGGVVLREFVDLKEIGHHPKSDSPIFEEYRVFYWQTQPILIIDYWNNETVSLKQQELDFIAEQAHGIASPFFTIDYARKTNEELVIMEMGDGQVSGLQEYDEEIFYEKLIEALEKES</sequence>
<accession>A0ABS4CIG6</accession>
<evidence type="ECO:0000259" key="1">
    <source>
        <dbReference type="Pfam" id="PF14243"/>
    </source>
</evidence>
<keyword evidence="3" id="KW-1185">Reference proteome</keyword>
<evidence type="ECO:0000313" key="2">
    <source>
        <dbReference type="EMBL" id="MBP1046264.1"/>
    </source>
</evidence>
<protein>
    <submittedName>
        <fullName evidence="2">ATP-grasp domain-containing protein</fullName>
    </submittedName>
</protein>
<organism evidence="2 3">
    <name type="scientific">Enterococcus larvae</name>
    <dbReference type="NCBI Taxonomy" id="2794352"/>
    <lineage>
        <taxon>Bacteria</taxon>
        <taxon>Bacillati</taxon>
        <taxon>Bacillota</taxon>
        <taxon>Bacilli</taxon>
        <taxon>Lactobacillales</taxon>
        <taxon>Enterococcaceae</taxon>
        <taxon>Enterococcus</taxon>
    </lineage>
</organism>
<reference evidence="2 3" key="1">
    <citation type="submission" date="2020-12" db="EMBL/GenBank/DDBJ databases">
        <title>Vagococcus allomyrinae sp. nov. and Enterococcus lavae sp. nov., isolated from the larvae of Allomyrina dichotoma.</title>
        <authorList>
            <person name="Lee S.D."/>
        </authorList>
    </citation>
    <scope>NUCLEOTIDE SEQUENCE [LARGE SCALE GENOMIC DNA]</scope>
    <source>
        <strain evidence="2 3">BWM-S5</strain>
    </source>
</reference>
<proteinExistence type="predicted"/>
<evidence type="ECO:0000313" key="3">
    <source>
        <dbReference type="Proteomes" id="UP000673375"/>
    </source>
</evidence>
<dbReference type="EMBL" id="JAEDXU010000003">
    <property type="protein sequence ID" value="MBP1046264.1"/>
    <property type="molecule type" value="Genomic_DNA"/>
</dbReference>
<feature type="domain" description="ATP-grasp" evidence="1">
    <location>
        <begin position="131"/>
        <end position="281"/>
    </location>
</feature>
<dbReference type="Proteomes" id="UP000673375">
    <property type="component" value="Unassembled WGS sequence"/>
</dbReference>
<gene>
    <name evidence="2" type="ORF">I6N96_08200</name>
</gene>